<dbReference type="PANTHER" id="PTHR47331">
    <property type="entry name" value="PHD-TYPE DOMAIN-CONTAINING PROTEIN"/>
    <property type="match status" value="1"/>
</dbReference>
<dbReference type="Pfam" id="PF05380">
    <property type="entry name" value="Peptidase_A17"/>
    <property type="match status" value="1"/>
</dbReference>
<dbReference type="InterPro" id="IPR036397">
    <property type="entry name" value="RNaseH_sf"/>
</dbReference>
<dbReference type="InterPro" id="IPR041588">
    <property type="entry name" value="Integrase_H2C2"/>
</dbReference>
<dbReference type="Pfam" id="PF18701">
    <property type="entry name" value="DUF5641"/>
    <property type="match status" value="1"/>
</dbReference>
<evidence type="ECO:0000259" key="2">
    <source>
        <dbReference type="PROSITE" id="PS50994"/>
    </source>
</evidence>
<dbReference type="Gene3D" id="3.30.420.10">
    <property type="entry name" value="Ribonuclease H-like superfamily/Ribonuclease H"/>
    <property type="match status" value="1"/>
</dbReference>
<dbReference type="InterPro" id="IPR001584">
    <property type="entry name" value="Integrase_cat-core"/>
</dbReference>
<dbReference type="EMBL" id="GBHO01023588">
    <property type="protein sequence ID" value="JAG20016.1"/>
    <property type="molecule type" value="Transcribed_RNA"/>
</dbReference>
<dbReference type="InterPro" id="IPR008042">
    <property type="entry name" value="Retrotrans_Pao"/>
</dbReference>
<name>A0A0A9XSD4_LYGHE</name>
<protein>
    <recommendedName>
        <fullName evidence="2">Integrase catalytic domain-containing protein</fullName>
    </recommendedName>
</protein>
<evidence type="ECO:0000313" key="3">
    <source>
        <dbReference type="EMBL" id="JAG20015.1"/>
    </source>
</evidence>
<proteinExistence type="predicted"/>
<dbReference type="InterPro" id="IPR040676">
    <property type="entry name" value="DUF5641"/>
</dbReference>
<dbReference type="PANTHER" id="PTHR47331:SF6">
    <property type="entry name" value="DOUBLECORTIN DOMAIN-CONTAINING PROTEIN"/>
    <property type="match status" value="1"/>
</dbReference>
<dbReference type="SUPFAM" id="SSF53098">
    <property type="entry name" value="Ribonuclease H-like"/>
    <property type="match status" value="1"/>
</dbReference>
<dbReference type="EMBL" id="GBHO01023589">
    <property type="protein sequence ID" value="JAG20015.1"/>
    <property type="molecule type" value="Transcribed_RNA"/>
</dbReference>
<dbReference type="Pfam" id="PF17921">
    <property type="entry name" value="Integrase_H2C2"/>
    <property type="match status" value="1"/>
</dbReference>
<organism evidence="3">
    <name type="scientific">Lygus hesperus</name>
    <name type="common">Western plant bug</name>
    <dbReference type="NCBI Taxonomy" id="30085"/>
    <lineage>
        <taxon>Eukaryota</taxon>
        <taxon>Metazoa</taxon>
        <taxon>Ecdysozoa</taxon>
        <taxon>Arthropoda</taxon>
        <taxon>Hexapoda</taxon>
        <taxon>Insecta</taxon>
        <taxon>Pterygota</taxon>
        <taxon>Neoptera</taxon>
        <taxon>Paraneoptera</taxon>
        <taxon>Hemiptera</taxon>
        <taxon>Heteroptera</taxon>
        <taxon>Panheteroptera</taxon>
        <taxon>Cimicomorpha</taxon>
        <taxon>Miridae</taxon>
        <taxon>Mirini</taxon>
        <taxon>Lygus</taxon>
    </lineage>
</organism>
<evidence type="ECO:0000313" key="4">
    <source>
        <dbReference type="EMBL" id="JAG20016.1"/>
    </source>
</evidence>
<dbReference type="GO" id="GO:0015074">
    <property type="term" value="P:DNA integration"/>
    <property type="evidence" value="ECO:0007669"/>
    <property type="project" value="InterPro"/>
</dbReference>
<reference evidence="3" key="1">
    <citation type="journal article" date="2014" name="PLoS ONE">
        <title>Transcriptome-Based Identification of ABC Transporters in the Western Tarnished Plant Bug Lygus hesperus.</title>
        <authorList>
            <person name="Hull J.J."/>
            <person name="Chaney K."/>
            <person name="Geib S.M."/>
            <person name="Fabrick J.A."/>
            <person name="Brent C.S."/>
            <person name="Walsh D."/>
            <person name="Lavine L.C."/>
        </authorList>
    </citation>
    <scope>NUCLEOTIDE SEQUENCE</scope>
</reference>
<sequence length="1065" mass="119799">MVLDSGSQHSFVTNKCVQKLGFKPKPCSKTVSGIGQTFLHGLKGTISCIIRPLNHRSVQLSTEAIAVSSITNELPHSTIHSDFVNRCDSYHLADPNFWKPGPVEFLLGADLYYDVVNGAPLTIEDGQPKLTPTIFGHDVAGRAHGSNNSVSTSLFVESDLPTIINKFWEVESVQERPLTSEEGRKCEQHFAETHYRLPTGRYVVSLPLKTPDLDLSESRHQALTRFINLENKLLLSPCVTQDVPYDLDSELDNSVKILGLQYCPKQDAFMYHIDTPPKTLTKRAILSAISKIYDPLGYLAPVVFEAKTILQEAWLAKCDWDQQIPPTLAESWESFVDELHNLSQVRVPRWLRISEAKNIHVLGFCDASTKGYAAAVYLRLQLNQDVQCFLIKAKTKLAPTKPTTIPRLELNGALLLAKIVTSIQPFLKKIVVNEFHWFTDSTIVLGWLKTDPTLLKAYVAHRVVTINEAIQLSDWQHIRTEDNPVDCASRGLNPSELASHDLWWAGPQWLKLNSSEWPTLAGASSIEVPQDDPEMKKLRQSLLTRDAPLFMKMIERFSSYYRLLRSCAILRRFISWLTTKQENKKPISVSELQQSQTLIIIFVQSLHFSSDKSMEKLRTSKIGRLDPFLDPHGVVRVGGRLKNSHLSYQQKYPILLPGNCHFTRLLIDHYHEAYLHLSPSLLQNLIQNQFWILSARNTIKQRVHRCLKCFKSNPKPQPPVMGNLPASRFAETKPFINVGVDYGGPFLIRASLRRNAGVSKAYLSLFVCMSTKALHLELVSSGTTEAFMAALDRFIARRGKPAHIYSDNGRNFVGASRELKETVAWLNDEQKQRKIHQHLAIQEIDWSFNPPLTPHFGGLWEAGIKSAKAILKKAISPTPFTFEELSTIFARTEAILNSRPLCPLYSDPDSMDVLTPGHFLIGGPLIASPEVDLLDCRENALSRWQLVKQRVQHCWKRWRNEYLSTLQQRVKWLKPTRSVAVGDLVLLRDVNTPVSQWPTARVLEVHPGNDGIVRVVTVKTASSKYKRSVANVVSLDPILDSSSEQSSAAPDGCSGSPLDSSAPES</sequence>
<dbReference type="AlphaFoldDB" id="A0A0A9XSD4"/>
<dbReference type="GO" id="GO:0003676">
    <property type="term" value="F:nucleic acid binding"/>
    <property type="evidence" value="ECO:0007669"/>
    <property type="project" value="InterPro"/>
</dbReference>
<reference evidence="3" key="2">
    <citation type="submission" date="2014-07" db="EMBL/GenBank/DDBJ databases">
        <authorList>
            <person name="Hull J."/>
        </authorList>
    </citation>
    <scope>NUCLEOTIDE SEQUENCE</scope>
</reference>
<gene>
    <name evidence="4" type="ORF">CM83_58373</name>
    <name evidence="3" type="ORF">CM83_58375</name>
</gene>
<dbReference type="PROSITE" id="PS50994">
    <property type="entry name" value="INTEGRASE"/>
    <property type="match status" value="1"/>
</dbReference>
<dbReference type="InterPro" id="IPR012337">
    <property type="entry name" value="RNaseH-like_sf"/>
</dbReference>
<evidence type="ECO:0000256" key="1">
    <source>
        <dbReference type="SAM" id="MobiDB-lite"/>
    </source>
</evidence>
<feature type="domain" description="Integrase catalytic" evidence="2">
    <location>
        <begin position="730"/>
        <end position="924"/>
    </location>
</feature>
<feature type="region of interest" description="Disordered" evidence="1">
    <location>
        <begin position="1041"/>
        <end position="1065"/>
    </location>
</feature>
<accession>A0A0A9XSD4</accession>